<evidence type="ECO:0000313" key="1">
    <source>
        <dbReference type="EMBL" id="TNN22680.1"/>
    </source>
</evidence>
<protein>
    <submittedName>
        <fullName evidence="1">Glycerol-3-phosphate dehydrogenase, mitochondrial</fullName>
    </submittedName>
</protein>
<evidence type="ECO:0000313" key="2">
    <source>
        <dbReference type="Proteomes" id="UP000314294"/>
    </source>
</evidence>
<keyword evidence="2" id="KW-1185">Reference proteome</keyword>
<accession>A0A4Z2E2E7</accession>
<sequence length="45" mass="5177">MAQVTGQRWPIVGKRLVSEFPYIEGEVTRAPRRVARRGLEPRSLI</sequence>
<reference evidence="1 2" key="1">
    <citation type="submission" date="2019-03" db="EMBL/GenBank/DDBJ databases">
        <title>First draft genome of Liparis tanakae, snailfish: a comprehensive survey of snailfish specific genes.</title>
        <authorList>
            <person name="Kim W."/>
            <person name="Song I."/>
            <person name="Jeong J.-H."/>
            <person name="Kim D."/>
            <person name="Kim S."/>
            <person name="Ryu S."/>
            <person name="Song J.Y."/>
            <person name="Lee S.K."/>
        </authorList>
    </citation>
    <scope>NUCLEOTIDE SEQUENCE [LARGE SCALE GENOMIC DNA]</scope>
    <source>
        <tissue evidence="1">Muscle</tissue>
    </source>
</reference>
<proteinExistence type="predicted"/>
<dbReference type="OrthoDB" id="264015at2759"/>
<dbReference type="AlphaFoldDB" id="A0A4Z2E2E7"/>
<comment type="caution">
    <text evidence="1">The sequence shown here is derived from an EMBL/GenBank/DDBJ whole genome shotgun (WGS) entry which is preliminary data.</text>
</comment>
<dbReference type="EMBL" id="SRLO01021435">
    <property type="protein sequence ID" value="TNN22680.1"/>
    <property type="molecule type" value="Genomic_DNA"/>
</dbReference>
<name>A0A4Z2E2E7_9TELE</name>
<organism evidence="1 2">
    <name type="scientific">Liparis tanakae</name>
    <name type="common">Tanaka's snailfish</name>
    <dbReference type="NCBI Taxonomy" id="230148"/>
    <lineage>
        <taxon>Eukaryota</taxon>
        <taxon>Metazoa</taxon>
        <taxon>Chordata</taxon>
        <taxon>Craniata</taxon>
        <taxon>Vertebrata</taxon>
        <taxon>Euteleostomi</taxon>
        <taxon>Actinopterygii</taxon>
        <taxon>Neopterygii</taxon>
        <taxon>Teleostei</taxon>
        <taxon>Neoteleostei</taxon>
        <taxon>Acanthomorphata</taxon>
        <taxon>Eupercaria</taxon>
        <taxon>Perciformes</taxon>
        <taxon>Cottioidei</taxon>
        <taxon>Cottales</taxon>
        <taxon>Liparidae</taxon>
        <taxon>Liparis</taxon>
    </lineage>
</organism>
<dbReference type="Proteomes" id="UP000314294">
    <property type="component" value="Unassembled WGS sequence"/>
</dbReference>
<gene>
    <name evidence="1" type="primary">GPD2_3</name>
    <name evidence="1" type="ORF">EYF80_067205</name>
</gene>